<name>A0A0P8YEA5_9CLOT</name>
<dbReference type="InterPro" id="IPR004843">
    <property type="entry name" value="Calcineurin-like_PHP"/>
</dbReference>
<protein>
    <submittedName>
        <fullName evidence="2">3',5'-cyclic adenosine monophosphate phosphodiesterase CpdA</fullName>
        <ecNumber evidence="2">3.1.4.17</ecNumber>
    </submittedName>
</protein>
<organism evidence="2 3">
    <name type="scientific">Oxobacter pfennigii</name>
    <dbReference type="NCBI Taxonomy" id="36849"/>
    <lineage>
        <taxon>Bacteria</taxon>
        <taxon>Bacillati</taxon>
        <taxon>Bacillota</taxon>
        <taxon>Clostridia</taxon>
        <taxon>Eubacteriales</taxon>
        <taxon>Clostridiaceae</taxon>
        <taxon>Oxobacter</taxon>
    </lineage>
</organism>
<accession>A0A0P8YEA5</accession>
<sequence>MRFIIISDCKGKNNGINKEILTKIFKQTVKLQPQFIVALGDTVAGHPDEDVLIFQLKHLKKLIYKYHPDITVYPVAGNHEIGSRSNDDRYEKAFSSFYGDFALDSSLQGYNNLVYFKDFEHVRLIILNTFRFRSAHKIDEAQLNFLEAAASIEKKYKLLFFHSPAFPTGAHYGNCLDLHPDYRNLLWSIVDKHKIHVVFSAHEHNYTRRLIDNSFLDGNFKNPIYQVITGGGGEKLRDKYISSQGVIIPPIARHHFVLVDAEGDGLNVYAMDLKGTVMDEFVIKK</sequence>
<evidence type="ECO:0000313" key="3">
    <source>
        <dbReference type="Proteomes" id="UP000050326"/>
    </source>
</evidence>
<dbReference type="Gene3D" id="3.60.21.10">
    <property type="match status" value="1"/>
</dbReference>
<dbReference type="PANTHER" id="PTHR43143:SF1">
    <property type="entry name" value="SERINE_THREONINE-PROTEIN PHOSPHATASE CPPED1"/>
    <property type="match status" value="1"/>
</dbReference>
<proteinExistence type="predicted"/>
<dbReference type="AlphaFoldDB" id="A0A0P8YEA5"/>
<comment type="caution">
    <text evidence="2">The sequence shown here is derived from an EMBL/GenBank/DDBJ whole genome shotgun (WGS) entry which is preliminary data.</text>
</comment>
<dbReference type="EC" id="3.1.4.17" evidence="2"/>
<feature type="domain" description="Calcineurin-like phosphoesterase" evidence="1">
    <location>
        <begin position="1"/>
        <end position="206"/>
    </location>
</feature>
<dbReference type="Pfam" id="PF00149">
    <property type="entry name" value="Metallophos"/>
    <property type="match status" value="1"/>
</dbReference>
<dbReference type="InterPro" id="IPR051918">
    <property type="entry name" value="STPP_CPPED1"/>
</dbReference>
<keyword evidence="2" id="KW-0378">Hydrolase</keyword>
<dbReference type="GO" id="GO:0004114">
    <property type="term" value="F:3',5'-cyclic-nucleotide phosphodiesterase activity"/>
    <property type="evidence" value="ECO:0007669"/>
    <property type="project" value="UniProtKB-EC"/>
</dbReference>
<dbReference type="PANTHER" id="PTHR43143">
    <property type="entry name" value="METALLOPHOSPHOESTERASE, CALCINEURIN SUPERFAMILY"/>
    <property type="match status" value="1"/>
</dbReference>
<dbReference type="RefSeq" id="WP_054873884.1">
    <property type="nucleotide sequence ID" value="NZ_LKET01000021.1"/>
</dbReference>
<dbReference type="PATRIC" id="fig|36849.3.peg.824"/>
<keyword evidence="3" id="KW-1185">Reference proteome</keyword>
<dbReference type="EMBL" id="LKET01000021">
    <property type="protein sequence ID" value="KPU45538.1"/>
    <property type="molecule type" value="Genomic_DNA"/>
</dbReference>
<reference evidence="2 3" key="1">
    <citation type="submission" date="2015-09" db="EMBL/GenBank/DDBJ databases">
        <title>Genome sequence of Oxobacter pfennigii DSM 3222.</title>
        <authorList>
            <person name="Poehlein A."/>
            <person name="Bengelsdorf F.R."/>
            <person name="Schiel-Bengelsdorf B."/>
            <person name="Duerre P."/>
            <person name="Daniel R."/>
        </authorList>
    </citation>
    <scope>NUCLEOTIDE SEQUENCE [LARGE SCALE GENOMIC DNA]</scope>
    <source>
        <strain evidence="2 3">DSM 3222</strain>
    </source>
</reference>
<dbReference type="SUPFAM" id="SSF56300">
    <property type="entry name" value="Metallo-dependent phosphatases"/>
    <property type="match status" value="1"/>
</dbReference>
<evidence type="ECO:0000259" key="1">
    <source>
        <dbReference type="Pfam" id="PF00149"/>
    </source>
</evidence>
<dbReference type="STRING" id="36849.OXPF_07710"/>
<gene>
    <name evidence="2" type="primary">cpdA_1</name>
    <name evidence="2" type="ORF">OXPF_07710</name>
</gene>
<dbReference type="InterPro" id="IPR029052">
    <property type="entry name" value="Metallo-depent_PP-like"/>
</dbReference>
<dbReference type="Proteomes" id="UP000050326">
    <property type="component" value="Unassembled WGS sequence"/>
</dbReference>
<evidence type="ECO:0000313" key="2">
    <source>
        <dbReference type="EMBL" id="KPU45538.1"/>
    </source>
</evidence>
<dbReference type="OrthoDB" id="9809781at2"/>